<evidence type="ECO:0000256" key="1">
    <source>
        <dbReference type="SAM" id="MobiDB-lite"/>
    </source>
</evidence>
<feature type="compositionally biased region" description="Basic residues" evidence="1">
    <location>
        <begin position="10"/>
        <end position="28"/>
    </location>
</feature>
<reference evidence="3" key="1">
    <citation type="journal article" date="2019" name="Int. J. Syst. Evol. Microbiol.">
        <title>The Global Catalogue of Microorganisms (GCM) 10K type strain sequencing project: providing services to taxonomists for standard genome sequencing and annotation.</title>
        <authorList>
            <consortium name="The Broad Institute Genomics Platform"/>
            <consortium name="The Broad Institute Genome Sequencing Center for Infectious Disease"/>
            <person name="Wu L."/>
            <person name="Ma J."/>
        </authorList>
    </citation>
    <scope>NUCLEOTIDE SEQUENCE [LARGE SCALE GENOMIC DNA]</scope>
    <source>
        <strain evidence="3">YJ-61-S</strain>
    </source>
</reference>
<feature type="region of interest" description="Disordered" evidence="1">
    <location>
        <begin position="1"/>
        <end position="52"/>
    </location>
</feature>
<evidence type="ECO:0000313" key="3">
    <source>
        <dbReference type="Proteomes" id="UP001596043"/>
    </source>
</evidence>
<evidence type="ECO:0000313" key="2">
    <source>
        <dbReference type="EMBL" id="MFC4635344.1"/>
    </source>
</evidence>
<accession>A0ABV9I1J6</accession>
<protein>
    <submittedName>
        <fullName evidence="2">Uncharacterized protein</fullName>
    </submittedName>
</protein>
<sequence>MAKAGSPKNTKNKAKHSKLMAQKKKKEREKKDAREAHMKILKEKIKAQNNQE</sequence>
<organism evidence="2 3">
    <name type="scientific">Dokdonia ponticola</name>
    <dbReference type="NCBI Taxonomy" id="2041041"/>
    <lineage>
        <taxon>Bacteria</taxon>
        <taxon>Pseudomonadati</taxon>
        <taxon>Bacteroidota</taxon>
        <taxon>Flavobacteriia</taxon>
        <taxon>Flavobacteriales</taxon>
        <taxon>Flavobacteriaceae</taxon>
        <taxon>Dokdonia</taxon>
    </lineage>
</organism>
<dbReference type="EMBL" id="JBHSFV010000010">
    <property type="protein sequence ID" value="MFC4635344.1"/>
    <property type="molecule type" value="Genomic_DNA"/>
</dbReference>
<gene>
    <name evidence="2" type="ORF">ACFO3O_15650</name>
</gene>
<comment type="caution">
    <text evidence="2">The sequence shown here is derived from an EMBL/GenBank/DDBJ whole genome shotgun (WGS) entry which is preliminary data.</text>
</comment>
<proteinExistence type="predicted"/>
<keyword evidence="3" id="KW-1185">Reference proteome</keyword>
<name>A0ABV9I1J6_9FLAO</name>
<dbReference type="RefSeq" id="WP_379980473.1">
    <property type="nucleotide sequence ID" value="NZ_JBHSFV010000010.1"/>
</dbReference>
<dbReference type="Proteomes" id="UP001596043">
    <property type="component" value="Unassembled WGS sequence"/>
</dbReference>
<feature type="compositionally biased region" description="Basic and acidic residues" evidence="1">
    <location>
        <begin position="29"/>
        <end position="46"/>
    </location>
</feature>